<reference evidence="2 3" key="1">
    <citation type="journal article" date="2024" name="Microbiol. Resour. Announc.">
        <title>Genome annotations for the ascomycete fungi Trichoderma harzianum, Trichoderma aggressivum, and Purpureocillium lilacinum.</title>
        <authorList>
            <person name="Beijen E.P.W."/>
            <person name="Ohm R.A."/>
        </authorList>
    </citation>
    <scope>NUCLEOTIDE SEQUENCE [LARGE SCALE GENOMIC DNA]</scope>
    <source>
        <strain evidence="2 3">CBS 150709</strain>
    </source>
</reference>
<proteinExistence type="predicted"/>
<dbReference type="EMBL" id="JAWRVI010000036">
    <property type="protein sequence ID" value="KAK4086925.1"/>
    <property type="molecule type" value="Genomic_DNA"/>
</dbReference>
<feature type="compositionally biased region" description="Polar residues" evidence="1">
    <location>
        <begin position="1"/>
        <end position="21"/>
    </location>
</feature>
<feature type="region of interest" description="Disordered" evidence="1">
    <location>
        <begin position="225"/>
        <end position="245"/>
    </location>
</feature>
<evidence type="ECO:0000313" key="2">
    <source>
        <dbReference type="EMBL" id="KAK4086925.1"/>
    </source>
</evidence>
<evidence type="ECO:0000313" key="3">
    <source>
        <dbReference type="Proteomes" id="UP001287286"/>
    </source>
</evidence>
<name>A0ABR0BSH4_PURLI</name>
<keyword evidence="3" id="KW-1185">Reference proteome</keyword>
<accession>A0ABR0BSH4</accession>
<feature type="compositionally biased region" description="Polar residues" evidence="1">
    <location>
        <begin position="225"/>
        <end position="234"/>
    </location>
</feature>
<organism evidence="2 3">
    <name type="scientific">Purpureocillium lilacinum</name>
    <name type="common">Paecilomyces lilacinus</name>
    <dbReference type="NCBI Taxonomy" id="33203"/>
    <lineage>
        <taxon>Eukaryota</taxon>
        <taxon>Fungi</taxon>
        <taxon>Dikarya</taxon>
        <taxon>Ascomycota</taxon>
        <taxon>Pezizomycotina</taxon>
        <taxon>Sordariomycetes</taxon>
        <taxon>Hypocreomycetidae</taxon>
        <taxon>Hypocreales</taxon>
        <taxon>Ophiocordycipitaceae</taxon>
        <taxon>Purpureocillium</taxon>
    </lineage>
</organism>
<sequence>MPSSVDSTRTAFLVPSSNTSAPHLFPPPLPPPPRTPKHKKALRPLSNSRHSLCKGPPLPINQKQSNAHASSTDPLTEGDDLSSAEKQSKLNPPHRLADMSQKRESLFFASFVRPSRPVQSTHQREAVGGWGGGKPLYARTLLGEYMGGTALGFVPCYVRTNTDTEYEAAWPLSLNSVRYGRKPAPDNHKLKTNGLLSTYVRTAGPQPKFPFVMRRTRTCTSSCAMATDRSQGPSSRHVGPPGRAVDRRGRILDLISRRLPSTGSRATPTGWNGVIVTERVSSPPLQHDLDVLTYFTVRSTP</sequence>
<dbReference type="Proteomes" id="UP001287286">
    <property type="component" value="Unassembled WGS sequence"/>
</dbReference>
<feature type="compositionally biased region" description="Polar residues" evidence="1">
    <location>
        <begin position="61"/>
        <end position="74"/>
    </location>
</feature>
<feature type="compositionally biased region" description="Pro residues" evidence="1">
    <location>
        <begin position="24"/>
        <end position="34"/>
    </location>
</feature>
<protein>
    <submittedName>
        <fullName evidence="2">Uncharacterized protein</fullName>
    </submittedName>
</protein>
<evidence type="ECO:0000256" key="1">
    <source>
        <dbReference type="SAM" id="MobiDB-lite"/>
    </source>
</evidence>
<comment type="caution">
    <text evidence="2">The sequence shown here is derived from an EMBL/GenBank/DDBJ whole genome shotgun (WGS) entry which is preliminary data.</text>
</comment>
<gene>
    <name evidence="2" type="ORF">Purlil1_8659</name>
</gene>
<feature type="region of interest" description="Disordered" evidence="1">
    <location>
        <begin position="1"/>
        <end position="96"/>
    </location>
</feature>